<keyword evidence="3" id="KW-0479">Metal-binding</keyword>
<dbReference type="Pfam" id="PF02441">
    <property type="entry name" value="Flavoprotein"/>
    <property type="match status" value="1"/>
</dbReference>
<dbReference type="SUPFAM" id="SSF102645">
    <property type="entry name" value="CoaB-like"/>
    <property type="match status" value="1"/>
</dbReference>
<feature type="region of interest" description="Phosphopantothenoylcysteine decarboxylase" evidence="3">
    <location>
        <begin position="1"/>
        <end position="187"/>
    </location>
</feature>
<keyword evidence="3 4" id="KW-0436">Ligase</keyword>
<feature type="region of interest" description="Phosphopantothenate--cysteine ligase" evidence="3">
    <location>
        <begin position="188"/>
        <end position="402"/>
    </location>
</feature>
<accession>A0ABT7HI28</accession>
<comment type="pathway">
    <text evidence="3 4">Cofactor biosynthesis; coenzyme A biosynthesis; CoA from (R)-pantothenate: step 3/5.</text>
</comment>
<comment type="catalytic activity">
    <reaction evidence="3 4">
        <text>N-[(R)-4-phosphopantothenoyl]-L-cysteine + H(+) = (R)-4'-phosphopantetheine + CO2</text>
        <dbReference type="Rhea" id="RHEA:16793"/>
        <dbReference type="ChEBI" id="CHEBI:15378"/>
        <dbReference type="ChEBI" id="CHEBI:16526"/>
        <dbReference type="ChEBI" id="CHEBI:59458"/>
        <dbReference type="ChEBI" id="CHEBI:61723"/>
        <dbReference type="EC" id="4.1.1.36"/>
    </reaction>
</comment>
<dbReference type="InterPro" id="IPR036551">
    <property type="entry name" value="Flavin_trans-like"/>
</dbReference>
<comment type="caution">
    <text evidence="7">The sequence shown here is derived from an EMBL/GenBank/DDBJ whole genome shotgun (WGS) entry which is preliminary data.</text>
</comment>
<feature type="binding site" evidence="3">
    <location>
        <position position="341"/>
    </location>
    <ligand>
        <name>CTP</name>
        <dbReference type="ChEBI" id="CHEBI:37563"/>
    </ligand>
</feature>
<name>A0ABT7HI28_9FUSO</name>
<evidence type="ECO:0000313" key="7">
    <source>
        <dbReference type="EMBL" id="MDK9580171.1"/>
    </source>
</evidence>
<evidence type="ECO:0000256" key="2">
    <source>
        <dbReference type="ARBA" id="ARBA00023239"/>
    </source>
</evidence>
<comment type="function">
    <text evidence="3">Catalyzes two sequential steps in the biosynthesis of coenzyme A. In the first step cysteine is conjugated to 4'-phosphopantothenate to form 4-phosphopantothenoylcysteine. In the second step the latter compound is decarboxylated to form 4'-phosphopantotheine.</text>
</comment>
<reference evidence="7 8" key="1">
    <citation type="submission" date="2023-06" db="EMBL/GenBank/DDBJ databases">
        <title>Antibody response to the Sneathia vaginalis cytopathogenic toxin A during pregnancy.</title>
        <authorList>
            <person name="Mccoy Z.T."/>
            <person name="Serrano M.G."/>
            <person name="Spaine K."/>
            <person name="Edwards D.J."/>
            <person name="Buck G.A."/>
            <person name="Jefferson K."/>
        </authorList>
    </citation>
    <scope>NUCLEOTIDE SEQUENCE [LARGE SCALE GENOMIC DNA]</scope>
    <source>
        <strain evidence="7 8">CCUG 42621</strain>
    </source>
</reference>
<keyword evidence="3" id="KW-0460">Magnesium</keyword>
<feature type="binding site" evidence="3">
    <location>
        <position position="287"/>
    </location>
    <ligand>
        <name>CTP</name>
        <dbReference type="ChEBI" id="CHEBI:37563"/>
    </ligand>
</feature>
<keyword evidence="8" id="KW-1185">Reference proteome</keyword>
<evidence type="ECO:0000256" key="3">
    <source>
        <dbReference type="HAMAP-Rule" id="MF_02225"/>
    </source>
</evidence>
<comment type="caution">
    <text evidence="3">Lacks conserved residue(s) required for the propagation of feature annotation.</text>
</comment>
<evidence type="ECO:0000259" key="5">
    <source>
        <dbReference type="Pfam" id="PF02441"/>
    </source>
</evidence>
<proteinExistence type="inferred from homology"/>
<evidence type="ECO:0000259" key="6">
    <source>
        <dbReference type="Pfam" id="PF04127"/>
    </source>
</evidence>
<dbReference type="GO" id="GO:0004632">
    <property type="term" value="F:phosphopantothenate--cysteine ligase activity"/>
    <property type="evidence" value="ECO:0007669"/>
    <property type="project" value="UniProtKB-EC"/>
</dbReference>
<organism evidence="7 8">
    <name type="scientific">Sneathia sanguinegens</name>
    <dbReference type="NCBI Taxonomy" id="40543"/>
    <lineage>
        <taxon>Bacteria</taxon>
        <taxon>Fusobacteriati</taxon>
        <taxon>Fusobacteriota</taxon>
        <taxon>Fusobacteriia</taxon>
        <taxon>Fusobacteriales</taxon>
        <taxon>Leptotrichiaceae</taxon>
        <taxon>Sneathia</taxon>
    </lineage>
</organism>
<dbReference type="SUPFAM" id="SSF52507">
    <property type="entry name" value="Homo-oligomeric flavin-containing Cys decarboxylases, HFCD"/>
    <property type="match status" value="1"/>
</dbReference>
<feature type="domain" description="Flavoprotein" evidence="5">
    <location>
        <begin position="2"/>
        <end position="170"/>
    </location>
</feature>
<dbReference type="InterPro" id="IPR007085">
    <property type="entry name" value="DNA/pantothenate-metab_flavo_C"/>
</dbReference>
<comment type="similarity">
    <text evidence="3 4">In the N-terminal section; belongs to the HFCD (homo-oligomeric flavin containing Cys decarboxylase) superfamily.</text>
</comment>
<feature type="binding site" evidence="3">
    <location>
        <position position="323"/>
    </location>
    <ligand>
        <name>CTP</name>
        <dbReference type="ChEBI" id="CHEBI:37563"/>
    </ligand>
</feature>
<dbReference type="EC" id="4.1.1.36" evidence="3"/>
<gene>
    <name evidence="3 7" type="primary">coaBC</name>
    <name evidence="7" type="ORF">QQA45_01355</name>
</gene>
<dbReference type="Gene3D" id="3.40.50.10300">
    <property type="entry name" value="CoaB-like"/>
    <property type="match status" value="1"/>
</dbReference>
<dbReference type="GO" id="GO:0004633">
    <property type="term" value="F:phosphopantothenoylcysteine decarboxylase activity"/>
    <property type="evidence" value="ECO:0007669"/>
    <property type="project" value="UniProtKB-EC"/>
</dbReference>
<feature type="binding site" evidence="3">
    <location>
        <position position="337"/>
    </location>
    <ligand>
        <name>CTP</name>
        <dbReference type="ChEBI" id="CHEBI:37563"/>
    </ligand>
</feature>
<comment type="cofactor">
    <cofactor evidence="3">
        <name>FMN</name>
        <dbReference type="ChEBI" id="CHEBI:58210"/>
    </cofactor>
    <text evidence="3">Binds 1 FMN per subunit.</text>
</comment>
<feature type="active site" description="Proton donor" evidence="3">
    <location>
        <position position="155"/>
    </location>
</feature>
<keyword evidence="3" id="KW-0511">Multifunctional enzyme</keyword>
<dbReference type="NCBIfam" id="TIGR00521">
    <property type="entry name" value="coaBC_dfp"/>
    <property type="match status" value="1"/>
</dbReference>
<dbReference type="Gene3D" id="3.40.50.1950">
    <property type="entry name" value="Flavin prenyltransferase-like"/>
    <property type="match status" value="1"/>
</dbReference>
<dbReference type="HAMAP" id="MF_02225">
    <property type="entry name" value="CoaBC"/>
    <property type="match status" value="1"/>
</dbReference>
<evidence type="ECO:0000313" key="8">
    <source>
        <dbReference type="Proteomes" id="UP001225134"/>
    </source>
</evidence>
<comment type="catalytic activity">
    <reaction evidence="3 4">
        <text>(R)-4'-phosphopantothenate + L-cysteine + CTP = N-[(R)-4-phosphopantothenoyl]-L-cysteine + CMP + diphosphate + H(+)</text>
        <dbReference type="Rhea" id="RHEA:19397"/>
        <dbReference type="ChEBI" id="CHEBI:10986"/>
        <dbReference type="ChEBI" id="CHEBI:15378"/>
        <dbReference type="ChEBI" id="CHEBI:33019"/>
        <dbReference type="ChEBI" id="CHEBI:35235"/>
        <dbReference type="ChEBI" id="CHEBI:37563"/>
        <dbReference type="ChEBI" id="CHEBI:59458"/>
        <dbReference type="ChEBI" id="CHEBI:60377"/>
        <dbReference type="EC" id="6.3.2.5"/>
    </reaction>
</comment>
<dbReference type="Pfam" id="PF04127">
    <property type="entry name" value="DFP"/>
    <property type="match status" value="1"/>
</dbReference>
<keyword evidence="1 3" id="KW-0210">Decarboxylase</keyword>
<sequence length="402" mass="45239">MKNILLIVSSSIACYKSVDICSNLKKRGYNVKVIMTKNATEMISPLIFKTITKNEVYVDMFSDNQDAYVAHIQLVKEADKVVVVPATANLIAKMANGIADDFASTALLVAKPKDIMVFPAMNTNMYENCITQKNISTLRNYGMSIIEPVTGHLACDDIGKGKLPDVLDIVEIISFELEKNNELKDKNILITAGGTKEKIDPVRYISNNSSGKMGYSLAKMASLMGAKVTLVSTRKDLKVPINLKEVIYCDSAKEMYNIVMNKKDDMDYIIKCAAVSDFRVKNISDKKIKKDTMKEFKLELELNKDILLELSKVKERKYILVGFAAESDNIMENAKIKLKKKNLDYLVLNDISDKNIGFNSNYNEVYIFNKDGDVKKIEKDIKDNIAKKILETIKGGLWAKHY</sequence>
<feature type="domain" description="DNA/pantothenate metabolism flavoprotein C-terminal" evidence="6">
    <location>
        <begin position="183"/>
        <end position="394"/>
    </location>
</feature>
<dbReference type="InterPro" id="IPR003382">
    <property type="entry name" value="Flavoprotein"/>
</dbReference>
<keyword evidence="2 3" id="KW-0456">Lyase</keyword>
<dbReference type="InterPro" id="IPR035929">
    <property type="entry name" value="CoaB-like_sf"/>
</dbReference>
<evidence type="ECO:0000256" key="4">
    <source>
        <dbReference type="RuleBase" id="RU364078"/>
    </source>
</evidence>
<evidence type="ECO:0000256" key="1">
    <source>
        <dbReference type="ARBA" id="ARBA00022793"/>
    </source>
</evidence>
<dbReference type="Proteomes" id="UP001225134">
    <property type="component" value="Unassembled WGS sequence"/>
</dbReference>
<dbReference type="InterPro" id="IPR005252">
    <property type="entry name" value="CoaBC"/>
</dbReference>
<comment type="cofactor">
    <cofactor evidence="3">
        <name>Mg(2+)</name>
        <dbReference type="ChEBI" id="CHEBI:18420"/>
    </cofactor>
</comment>
<comment type="similarity">
    <text evidence="3 4">In the C-terminal section; belongs to the PPC synthetase family.</text>
</comment>
<dbReference type="EC" id="6.3.2.5" evidence="3"/>
<dbReference type="RefSeq" id="WP_285152547.1">
    <property type="nucleotide sequence ID" value="NZ_JASSPP010000001.1"/>
</dbReference>
<protein>
    <recommendedName>
        <fullName evidence="3">Coenzyme A biosynthesis bifunctional protein CoaBC</fullName>
    </recommendedName>
    <alternativeName>
        <fullName evidence="3">DNA/pantothenate metabolism flavoprotein</fullName>
    </alternativeName>
    <alternativeName>
        <fullName evidence="3">Phosphopantothenoylcysteine synthetase/decarboxylase</fullName>
        <shortName evidence="3">PPCS-PPCDC</shortName>
    </alternativeName>
    <domain>
        <recommendedName>
            <fullName evidence="3">Phosphopantothenoylcysteine decarboxylase</fullName>
            <shortName evidence="3">PPC decarboxylase</shortName>
            <shortName evidence="3">PPC-DC</shortName>
            <ecNumber evidence="3">4.1.1.36</ecNumber>
        </recommendedName>
        <alternativeName>
            <fullName evidence="3">CoaC</fullName>
        </alternativeName>
    </domain>
    <domain>
        <recommendedName>
            <fullName evidence="3">Phosphopantothenate--cysteine ligase</fullName>
            <ecNumber evidence="3">6.3.2.5</ecNumber>
        </recommendedName>
        <alternativeName>
            <fullName evidence="3">CoaB</fullName>
        </alternativeName>
        <alternativeName>
            <fullName evidence="3">Phosphopantothenoylcysteine synthetase</fullName>
            <shortName evidence="3">PPC synthetase</shortName>
            <shortName evidence="3">PPC-S</shortName>
        </alternativeName>
    </domain>
</protein>
<dbReference type="PANTHER" id="PTHR14359">
    <property type="entry name" value="HOMO-OLIGOMERIC FLAVIN CONTAINING CYS DECARBOXYLASE FAMILY"/>
    <property type="match status" value="1"/>
</dbReference>
<comment type="pathway">
    <text evidence="3 4">Cofactor biosynthesis; coenzyme A biosynthesis; CoA from (R)-pantothenate: step 2/5.</text>
</comment>
<keyword evidence="3 4" id="KW-0288">FMN</keyword>
<dbReference type="EMBL" id="JASSPP010000001">
    <property type="protein sequence ID" value="MDK9580171.1"/>
    <property type="molecule type" value="Genomic_DNA"/>
</dbReference>
<dbReference type="PANTHER" id="PTHR14359:SF6">
    <property type="entry name" value="PHOSPHOPANTOTHENOYLCYSTEINE DECARBOXYLASE"/>
    <property type="match status" value="1"/>
</dbReference>
<comment type="function">
    <text evidence="4">Catalyzes two steps in the biosynthesis of coenzyme A. In the first step cysteine is conjugated to 4'-phosphopantothenate to form 4-phosphopantothenoylcysteine, in the latter compound is decarboxylated to form 4'-phosphopantotheine.</text>
</comment>
<feature type="binding site" evidence="3">
    <location>
        <position position="277"/>
    </location>
    <ligand>
        <name>CTP</name>
        <dbReference type="ChEBI" id="CHEBI:37563"/>
    </ligand>
</feature>
<keyword evidence="3 4" id="KW-0285">Flavoprotein</keyword>